<evidence type="ECO:0000256" key="5">
    <source>
        <dbReference type="ARBA" id="ARBA00023004"/>
    </source>
</evidence>
<keyword evidence="4" id="KW-0560">Oxidoreductase</keyword>
<comment type="cofactor">
    <cofactor evidence="1">
        <name>L-ascorbate</name>
        <dbReference type="ChEBI" id="CHEBI:38290"/>
    </cofactor>
</comment>
<accession>A0A3A2ZKC9</accession>
<keyword evidence="2" id="KW-0479">Metal-binding</keyword>
<dbReference type="Pfam" id="PF13640">
    <property type="entry name" value="2OG-FeII_Oxy_3"/>
    <property type="match status" value="1"/>
</dbReference>
<dbReference type="GO" id="GO:0031418">
    <property type="term" value="F:L-ascorbic acid binding"/>
    <property type="evidence" value="ECO:0007669"/>
    <property type="project" value="InterPro"/>
</dbReference>
<dbReference type="GO" id="GO:0004656">
    <property type="term" value="F:procollagen-proline 4-dioxygenase activity"/>
    <property type="evidence" value="ECO:0007669"/>
    <property type="project" value="TreeGrafter"/>
</dbReference>
<evidence type="ECO:0000256" key="2">
    <source>
        <dbReference type="ARBA" id="ARBA00022723"/>
    </source>
</evidence>
<evidence type="ECO:0000256" key="1">
    <source>
        <dbReference type="ARBA" id="ARBA00001961"/>
    </source>
</evidence>
<feature type="region of interest" description="Disordered" evidence="6">
    <location>
        <begin position="64"/>
        <end position="84"/>
    </location>
</feature>
<organism evidence="8 9">
    <name type="scientific">Aspergillus sclerotialis</name>
    <dbReference type="NCBI Taxonomy" id="2070753"/>
    <lineage>
        <taxon>Eukaryota</taxon>
        <taxon>Fungi</taxon>
        <taxon>Dikarya</taxon>
        <taxon>Ascomycota</taxon>
        <taxon>Pezizomycotina</taxon>
        <taxon>Eurotiomycetes</taxon>
        <taxon>Eurotiomycetidae</taxon>
        <taxon>Eurotiales</taxon>
        <taxon>Aspergillaceae</taxon>
        <taxon>Aspergillus</taxon>
        <taxon>Aspergillus subgen. Polypaecilum</taxon>
    </lineage>
</organism>
<dbReference type="InterPro" id="IPR044862">
    <property type="entry name" value="Pro_4_hyd_alph_FE2OG_OXY"/>
</dbReference>
<gene>
    <name evidence="8" type="ORF">PHISCL_04175</name>
</gene>
<dbReference type="EMBL" id="MVGC01000118">
    <property type="protein sequence ID" value="RJE23506.1"/>
    <property type="molecule type" value="Genomic_DNA"/>
</dbReference>
<evidence type="ECO:0000256" key="3">
    <source>
        <dbReference type="ARBA" id="ARBA00022964"/>
    </source>
</evidence>
<keyword evidence="9" id="KW-1185">Reference proteome</keyword>
<reference evidence="9" key="1">
    <citation type="submission" date="2017-02" db="EMBL/GenBank/DDBJ databases">
        <authorList>
            <person name="Tafer H."/>
            <person name="Lopandic K."/>
        </authorList>
    </citation>
    <scope>NUCLEOTIDE SEQUENCE [LARGE SCALE GENOMIC DNA]</scope>
    <source>
        <strain evidence="9">CBS 366.77</strain>
    </source>
</reference>
<dbReference type="InterPro" id="IPR006620">
    <property type="entry name" value="Pro_4_hyd_alph"/>
</dbReference>
<evidence type="ECO:0000256" key="6">
    <source>
        <dbReference type="SAM" id="MobiDB-lite"/>
    </source>
</evidence>
<dbReference type="FunFam" id="2.60.120.620:FF:000045">
    <property type="entry name" value="Uncharacterized protein"/>
    <property type="match status" value="1"/>
</dbReference>
<evidence type="ECO:0000256" key="4">
    <source>
        <dbReference type="ARBA" id="ARBA00023002"/>
    </source>
</evidence>
<evidence type="ECO:0000313" key="9">
    <source>
        <dbReference type="Proteomes" id="UP000266188"/>
    </source>
</evidence>
<dbReference type="SMART" id="SM00702">
    <property type="entry name" value="P4Hc"/>
    <property type="match status" value="1"/>
</dbReference>
<sequence length="290" mass="32723">MTSSVPIPDSFLPSETPPNATSYQIDFTKTTPALPKYKDHFAAVIDNILTPSECNELIRLAEASTTTSTASHSEPQPQPHTPTWERAMVNVGNGKQVLATDYRNCSRIIYDTPDLASRMLARLQPFLEKYNLTTITDQPLVTGLRGRGKQYELTRLNERLRFLKYEGGEYFKTHWDAIYTTPDKSEMSFYTIHVYLNGEGEQDMGEMERERKKVEQNPGIVNTDLEGELLGGATSFVSGFADEDTKVRVFPKTGSVLLFQQNGMFHEGDPVVRGVKYTLRTDGMYRLVDS</sequence>
<dbReference type="PANTHER" id="PTHR10869:SF241">
    <property type="entry name" value="FE2OG DIOXYGENASE DOMAIN-CONTAINING PROTEIN"/>
    <property type="match status" value="1"/>
</dbReference>
<keyword evidence="3" id="KW-0223">Dioxygenase</keyword>
<dbReference type="GO" id="GO:0005783">
    <property type="term" value="C:endoplasmic reticulum"/>
    <property type="evidence" value="ECO:0007669"/>
    <property type="project" value="TreeGrafter"/>
</dbReference>
<evidence type="ECO:0000259" key="7">
    <source>
        <dbReference type="SMART" id="SM00702"/>
    </source>
</evidence>
<keyword evidence="5" id="KW-0408">Iron</keyword>
<dbReference type="Gene3D" id="2.60.120.620">
    <property type="entry name" value="q2cbj1_9rhob like domain"/>
    <property type="match status" value="1"/>
</dbReference>
<protein>
    <submittedName>
        <fullName evidence="8">P4Hc</fullName>
    </submittedName>
</protein>
<comment type="caution">
    <text evidence="8">The sequence shown here is derived from an EMBL/GenBank/DDBJ whole genome shotgun (WGS) entry which is preliminary data.</text>
</comment>
<name>A0A3A2ZKC9_9EURO</name>
<dbReference type="GO" id="GO:0005506">
    <property type="term" value="F:iron ion binding"/>
    <property type="evidence" value="ECO:0007669"/>
    <property type="project" value="InterPro"/>
</dbReference>
<evidence type="ECO:0000313" key="8">
    <source>
        <dbReference type="EMBL" id="RJE23506.1"/>
    </source>
</evidence>
<proteinExistence type="predicted"/>
<feature type="region of interest" description="Disordered" evidence="6">
    <location>
        <begin position="1"/>
        <end position="20"/>
    </location>
</feature>
<dbReference type="InterPro" id="IPR045054">
    <property type="entry name" value="P4HA-like"/>
</dbReference>
<feature type="compositionally biased region" description="Low complexity" evidence="6">
    <location>
        <begin position="64"/>
        <end position="74"/>
    </location>
</feature>
<dbReference type="PANTHER" id="PTHR10869">
    <property type="entry name" value="PROLYL 4-HYDROXYLASE ALPHA SUBUNIT"/>
    <property type="match status" value="1"/>
</dbReference>
<dbReference type="STRING" id="2070753.A0A3A2ZKC9"/>
<dbReference type="AlphaFoldDB" id="A0A3A2ZKC9"/>
<feature type="domain" description="Prolyl 4-hydroxylase alpha subunit" evidence="7">
    <location>
        <begin position="40"/>
        <end position="284"/>
    </location>
</feature>
<dbReference type="Proteomes" id="UP000266188">
    <property type="component" value="Unassembled WGS sequence"/>
</dbReference>
<dbReference type="OrthoDB" id="69177at2759"/>